<evidence type="ECO:0000256" key="9">
    <source>
        <dbReference type="ARBA" id="ARBA00023303"/>
    </source>
</evidence>
<proteinExistence type="predicted"/>
<organism evidence="11 12">
    <name type="scientific">Variovorax paradoxus</name>
    <dbReference type="NCBI Taxonomy" id="34073"/>
    <lineage>
        <taxon>Bacteria</taxon>
        <taxon>Pseudomonadati</taxon>
        <taxon>Pseudomonadota</taxon>
        <taxon>Betaproteobacteria</taxon>
        <taxon>Burkholderiales</taxon>
        <taxon>Comamonadaceae</taxon>
        <taxon>Variovorax</taxon>
    </lineage>
</organism>
<evidence type="ECO:0000256" key="2">
    <source>
        <dbReference type="ARBA" id="ARBA00022448"/>
    </source>
</evidence>
<keyword evidence="3 10" id="KW-0812">Transmembrane</keyword>
<evidence type="ECO:0000313" key="11">
    <source>
        <dbReference type="EMBL" id="PZQ58208.1"/>
    </source>
</evidence>
<feature type="transmembrane region" description="Helical" evidence="10">
    <location>
        <begin position="102"/>
        <end position="122"/>
    </location>
</feature>
<dbReference type="Pfam" id="PF00654">
    <property type="entry name" value="Voltage_CLC"/>
    <property type="match status" value="1"/>
</dbReference>
<dbReference type="PANTHER" id="PTHR43427:SF6">
    <property type="entry name" value="CHLORIDE CHANNEL PROTEIN CLC-E"/>
    <property type="match status" value="1"/>
</dbReference>
<reference evidence="11 12" key="1">
    <citation type="submission" date="2017-08" db="EMBL/GenBank/DDBJ databases">
        <title>Infants hospitalized years apart are colonized by the same room-sourced microbial strains.</title>
        <authorList>
            <person name="Brooks B."/>
            <person name="Olm M.R."/>
            <person name="Firek B.A."/>
            <person name="Baker R."/>
            <person name="Thomas B.C."/>
            <person name="Morowitz M.J."/>
            <person name="Banfield J.F."/>
        </authorList>
    </citation>
    <scope>NUCLEOTIDE SEQUENCE [LARGE SCALE GENOMIC DNA]</scope>
    <source>
        <strain evidence="11">S2_005_003_R2_41</strain>
    </source>
</reference>
<keyword evidence="2" id="KW-0813">Transport</keyword>
<dbReference type="GO" id="GO:0005254">
    <property type="term" value="F:chloride channel activity"/>
    <property type="evidence" value="ECO:0007669"/>
    <property type="project" value="UniProtKB-KW"/>
</dbReference>
<feature type="transmembrane region" description="Helical" evidence="10">
    <location>
        <begin position="134"/>
        <end position="156"/>
    </location>
</feature>
<dbReference type="Proteomes" id="UP000249135">
    <property type="component" value="Unassembled WGS sequence"/>
</dbReference>
<keyword evidence="8" id="KW-0868">Chloride</keyword>
<dbReference type="PANTHER" id="PTHR43427">
    <property type="entry name" value="CHLORIDE CHANNEL PROTEIN CLC-E"/>
    <property type="match status" value="1"/>
</dbReference>
<dbReference type="SUPFAM" id="SSF81340">
    <property type="entry name" value="Clc chloride channel"/>
    <property type="match status" value="1"/>
</dbReference>
<dbReference type="EMBL" id="QFPP01000789">
    <property type="protein sequence ID" value="PZQ58208.1"/>
    <property type="molecule type" value="Genomic_DNA"/>
</dbReference>
<evidence type="ECO:0000256" key="7">
    <source>
        <dbReference type="ARBA" id="ARBA00023173"/>
    </source>
</evidence>
<feature type="transmembrane region" description="Helical" evidence="10">
    <location>
        <begin position="64"/>
        <end position="82"/>
    </location>
</feature>
<keyword evidence="6 10" id="KW-0472">Membrane</keyword>
<keyword evidence="4 10" id="KW-1133">Transmembrane helix</keyword>
<evidence type="ECO:0000256" key="4">
    <source>
        <dbReference type="ARBA" id="ARBA00022989"/>
    </source>
</evidence>
<comment type="subcellular location">
    <subcellularLocation>
        <location evidence="1">Membrane</location>
        <topology evidence="1">Multi-pass membrane protein</topology>
    </subcellularLocation>
</comment>
<dbReference type="Gene3D" id="1.10.3080.10">
    <property type="entry name" value="Clc chloride channel"/>
    <property type="match status" value="1"/>
</dbReference>
<evidence type="ECO:0000256" key="5">
    <source>
        <dbReference type="ARBA" id="ARBA00023065"/>
    </source>
</evidence>
<keyword evidence="5" id="KW-0406">Ion transport</keyword>
<name>A0A2W5P0W7_VARPD</name>
<dbReference type="GO" id="GO:0034707">
    <property type="term" value="C:chloride channel complex"/>
    <property type="evidence" value="ECO:0007669"/>
    <property type="project" value="UniProtKB-KW"/>
</dbReference>
<dbReference type="CDD" id="cd00400">
    <property type="entry name" value="Voltage_gated_ClC"/>
    <property type="match status" value="1"/>
</dbReference>
<comment type="caution">
    <text evidence="11">The sequence shown here is derived from an EMBL/GenBank/DDBJ whole genome shotgun (WGS) entry which is preliminary data.</text>
</comment>
<sequence length="227" mass="23232">AATASALMHWFVEPQALYVMPTLALQPTSLGAALVAGLLFGATGWALLGLLERSRIVFGRIASPVARLGLGGLLVGLLAAAVPEVWGNGYSVVSAVLRGDLLWQMLAWVLVAKVLATALSSGSGAIGGVFTPSLLVGAAAGSVLAQLAVHVLPMAWVGDPRVMAVVGMAAVLAAVTHAPLMAIVMVMEMTNQFQLTLPTMLACGVAHAVSTRFGAKPLYGNPIEARS</sequence>
<evidence type="ECO:0000256" key="6">
    <source>
        <dbReference type="ARBA" id="ARBA00023136"/>
    </source>
</evidence>
<evidence type="ECO:0000256" key="3">
    <source>
        <dbReference type="ARBA" id="ARBA00022692"/>
    </source>
</evidence>
<dbReference type="InterPro" id="IPR014743">
    <property type="entry name" value="Cl-channel_core"/>
</dbReference>
<dbReference type="InterPro" id="IPR050368">
    <property type="entry name" value="ClC-type_chloride_channel"/>
</dbReference>
<keyword evidence="7" id="KW-0869">Chloride channel</keyword>
<evidence type="ECO:0000256" key="8">
    <source>
        <dbReference type="ARBA" id="ARBA00023214"/>
    </source>
</evidence>
<evidence type="ECO:0000313" key="12">
    <source>
        <dbReference type="Proteomes" id="UP000249135"/>
    </source>
</evidence>
<protein>
    <submittedName>
        <fullName evidence="11">Chloride channel protein</fullName>
    </submittedName>
</protein>
<evidence type="ECO:0000256" key="1">
    <source>
        <dbReference type="ARBA" id="ARBA00004141"/>
    </source>
</evidence>
<feature type="transmembrane region" description="Helical" evidence="10">
    <location>
        <begin position="162"/>
        <end position="187"/>
    </location>
</feature>
<evidence type="ECO:0000256" key="10">
    <source>
        <dbReference type="SAM" id="Phobius"/>
    </source>
</evidence>
<dbReference type="AlphaFoldDB" id="A0A2W5P0W7"/>
<feature type="non-terminal residue" evidence="11">
    <location>
        <position position="1"/>
    </location>
</feature>
<gene>
    <name evidence="11" type="ORF">DI563_30970</name>
</gene>
<keyword evidence="9" id="KW-0407">Ion channel</keyword>
<accession>A0A2W5P0W7</accession>
<dbReference type="InterPro" id="IPR001807">
    <property type="entry name" value="ClC"/>
</dbReference>
<feature type="transmembrane region" description="Helical" evidence="10">
    <location>
        <begin position="30"/>
        <end position="52"/>
    </location>
</feature>